<comment type="similarity">
    <text evidence="2">Belongs to the glycosyl hydrolase 7 (cellulase C) family.</text>
</comment>
<accession>V2YKL2</accession>
<proteinExistence type="inferred from homology"/>
<dbReference type="STRING" id="1381753.V2YKL2"/>
<evidence type="ECO:0000256" key="3">
    <source>
        <dbReference type="ARBA" id="ARBA00012561"/>
    </source>
</evidence>
<gene>
    <name evidence="10" type="ORF">Moror_4756</name>
</gene>
<dbReference type="PANTHER" id="PTHR33753">
    <property type="entry name" value="1,4-BETA-D-GLUCAN CELLOBIOHYDROLASE B"/>
    <property type="match status" value="1"/>
</dbReference>
<sequence length="136" mass="15185">MLPKTTHLFRSPCCRGYWTASWCVESHYSTLLDCILTCQFRYVGRNVAKAAAAPPSKPRLCWIPIGWLHSTRYYYYSLSLKTLTSRSGSNNCYTDNTWDTSLCPDGVTCAQNCALDGADYRLAVPTASPHPEMSSA</sequence>
<keyword evidence="7" id="KW-0119">Carbohydrate metabolism</keyword>
<dbReference type="Pfam" id="PF00840">
    <property type="entry name" value="Glyco_hydro_7"/>
    <property type="match status" value="1"/>
</dbReference>
<dbReference type="GO" id="GO:0030245">
    <property type="term" value="P:cellulose catabolic process"/>
    <property type="evidence" value="ECO:0007669"/>
    <property type="project" value="UniProtKB-KW"/>
</dbReference>
<dbReference type="KEGG" id="mrr:Moror_4756"/>
<evidence type="ECO:0000256" key="7">
    <source>
        <dbReference type="ARBA" id="ARBA00023277"/>
    </source>
</evidence>
<dbReference type="InterPro" id="IPR013320">
    <property type="entry name" value="ConA-like_dom_sf"/>
</dbReference>
<dbReference type="GO" id="GO:0016162">
    <property type="term" value="F:cellulose 1,4-beta-cellobiosidase activity"/>
    <property type="evidence" value="ECO:0007669"/>
    <property type="project" value="UniProtKB-EC"/>
</dbReference>
<evidence type="ECO:0000256" key="8">
    <source>
        <dbReference type="ARBA" id="ARBA00023295"/>
    </source>
</evidence>
<evidence type="ECO:0000256" key="1">
    <source>
        <dbReference type="ARBA" id="ARBA00001641"/>
    </source>
</evidence>
<evidence type="ECO:0000313" key="10">
    <source>
        <dbReference type="EMBL" id="ESK92224.1"/>
    </source>
</evidence>
<evidence type="ECO:0000313" key="11">
    <source>
        <dbReference type="Proteomes" id="UP000017559"/>
    </source>
</evidence>
<dbReference type="OrthoDB" id="412382at2759"/>
<dbReference type="HOGENOM" id="CLU_1875965_0_0_1"/>
<dbReference type="Proteomes" id="UP000017559">
    <property type="component" value="Unassembled WGS sequence"/>
</dbReference>
<dbReference type="Gene3D" id="2.70.100.10">
    <property type="entry name" value="Glycoside hydrolase, family 7, domain"/>
    <property type="match status" value="1"/>
</dbReference>
<keyword evidence="8" id="KW-0326">Glycosidase</keyword>
<keyword evidence="5" id="KW-0378">Hydrolase</keyword>
<dbReference type="EMBL" id="AWSO01000299">
    <property type="protein sequence ID" value="ESK92224.1"/>
    <property type="molecule type" value="Genomic_DNA"/>
</dbReference>
<dbReference type="PANTHER" id="PTHR33753:SF2">
    <property type="entry name" value="GLYCOSIDE HYDROLASE FAMILY 7 PROTEIN"/>
    <property type="match status" value="1"/>
</dbReference>
<dbReference type="SUPFAM" id="SSF49899">
    <property type="entry name" value="Concanavalin A-like lectins/glucanases"/>
    <property type="match status" value="1"/>
</dbReference>
<dbReference type="InterPro" id="IPR001722">
    <property type="entry name" value="Glyco_hydro_7"/>
</dbReference>
<evidence type="ECO:0000256" key="5">
    <source>
        <dbReference type="ARBA" id="ARBA00022801"/>
    </source>
</evidence>
<dbReference type="AlphaFoldDB" id="V2YKL2"/>
<protein>
    <recommendedName>
        <fullName evidence="3">cellulose 1,4-beta-cellobiosidase (non-reducing end)</fullName>
        <ecNumber evidence="3">3.2.1.91</ecNumber>
    </recommendedName>
</protein>
<name>V2YKL2_MONRO</name>
<keyword evidence="11" id="KW-1185">Reference proteome</keyword>
<evidence type="ECO:0000256" key="4">
    <source>
        <dbReference type="ARBA" id="ARBA00022729"/>
    </source>
</evidence>
<keyword evidence="9" id="KW-0624">Polysaccharide degradation</keyword>
<dbReference type="EC" id="3.2.1.91" evidence="3"/>
<comment type="caution">
    <text evidence="10">The sequence shown here is derived from an EMBL/GenBank/DDBJ whole genome shotgun (WGS) entry which is preliminary data.</text>
</comment>
<organism evidence="10 11">
    <name type="scientific">Moniliophthora roreri (strain MCA 2997)</name>
    <name type="common">Cocoa frosty pod rot fungus</name>
    <name type="synonym">Crinipellis roreri</name>
    <dbReference type="NCBI Taxonomy" id="1381753"/>
    <lineage>
        <taxon>Eukaryota</taxon>
        <taxon>Fungi</taxon>
        <taxon>Dikarya</taxon>
        <taxon>Basidiomycota</taxon>
        <taxon>Agaricomycotina</taxon>
        <taxon>Agaricomycetes</taxon>
        <taxon>Agaricomycetidae</taxon>
        <taxon>Agaricales</taxon>
        <taxon>Marasmiineae</taxon>
        <taxon>Marasmiaceae</taxon>
        <taxon>Moniliophthora</taxon>
    </lineage>
</organism>
<keyword evidence="4" id="KW-0732">Signal</keyword>
<evidence type="ECO:0000256" key="2">
    <source>
        <dbReference type="ARBA" id="ARBA00006044"/>
    </source>
</evidence>
<evidence type="ECO:0000256" key="9">
    <source>
        <dbReference type="ARBA" id="ARBA00023326"/>
    </source>
</evidence>
<reference evidence="10 11" key="1">
    <citation type="journal article" date="2014" name="BMC Genomics">
        <title>Genome and secretome analysis of the hemibiotrophic fungal pathogen, Moniliophthora roreri, which causes frosty pod rot disease of cacao: mechanisms of the biotrophic and necrotrophic phases.</title>
        <authorList>
            <person name="Meinhardt L.W."/>
            <person name="Costa G.G.L."/>
            <person name="Thomazella D.P.T."/>
            <person name="Teixeira P.J.P.L."/>
            <person name="Carazzolle M.F."/>
            <person name="Schuster S.C."/>
            <person name="Carlson J.E."/>
            <person name="Guiltinan M.J."/>
            <person name="Mieczkowski P."/>
            <person name="Farmer A."/>
            <person name="Ramaraj T."/>
            <person name="Crozier J."/>
            <person name="Davis R.E."/>
            <person name="Shao J."/>
            <person name="Melnick R.L."/>
            <person name="Pereira G.A.G."/>
            <person name="Bailey B.A."/>
        </authorList>
    </citation>
    <scope>NUCLEOTIDE SEQUENCE [LARGE SCALE GENOMIC DNA]</scope>
    <source>
        <strain evidence="10 11">MCA 2997</strain>
    </source>
</reference>
<dbReference type="InterPro" id="IPR037019">
    <property type="entry name" value="Glyco_hydro_7_sf"/>
</dbReference>
<comment type="catalytic activity">
    <reaction evidence="1">
        <text>Hydrolysis of (1-&gt;4)-beta-D-glucosidic linkages in cellulose and cellotetraose, releasing cellobiose from the non-reducing ends of the chains.</text>
        <dbReference type="EC" id="3.2.1.91"/>
    </reaction>
</comment>
<keyword evidence="6" id="KW-0136">Cellulose degradation</keyword>
<evidence type="ECO:0000256" key="6">
    <source>
        <dbReference type="ARBA" id="ARBA00023001"/>
    </source>
</evidence>